<sequence length="142" mass="14938">MRFRFGRAVALAILALAPSACEKKGARVPVFPVSGKVLVGGKPVAGVMIVLHATDGSQPAPAKPNAKTAADGTFRLSSYDPQNGAPAGTYAVTLFWFKNNPDDDGSADRFKGKYANPDKPVRTVTITAGPNELPVFELARPD</sequence>
<dbReference type="KEGG" id="gms:SOIL9_23340"/>
<dbReference type="AlphaFoldDB" id="A0A6P2D7F7"/>
<name>A0A6P2D7F7_9BACT</name>
<feature type="chain" id="PRO_5026833147" description="Carboxypeptidase regulatory-like domain-containing protein" evidence="1">
    <location>
        <begin position="23"/>
        <end position="142"/>
    </location>
</feature>
<gene>
    <name evidence="2" type="ORF">SOIL9_23340</name>
</gene>
<dbReference type="EMBL" id="LR593886">
    <property type="protein sequence ID" value="VTR95380.1"/>
    <property type="molecule type" value="Genomic_DNA"/>
</dbReference>
<dbReference type="Proteomes" id="UP000464178">
    <property type="component" value="Chromosome"/>
</dbReference>
<dbReference type="RefSeq" id="WP_162669802.1">
    <property type="nucleotide sequence ID" value="NZ_LR593886.1"/>
</dbReference>
<reference evidence="2 3" key="1">
    <citation type="submission" date="2019-05" db="EMBL/GenBank/DDBJ databases">
        <authorList>
            <consortium name="Science for Life Laboratories"/>
        </authorList>
    </citation>
    <scope>NUCLEOTIDE SEQUENCE [LARGE SCALE GENOMIC DNA]</scope>
    <source>
        <strain evidence="2">Soil9</strain>
    </source>
</reference>
<evidence type="ECO:0000313" key="2">
    <source>
        <dbReference type="EMBL" id="VTR95380.1"/>
    </source>
</evidence>
<evidence type="ECO:0000256" key="1">
    <source>
        <dbReference type="SAM" id="SignalP"/>
    </source>
</evidence>
<protein>
    <recommendedName>
        <fullName evidence="4">Carboxypeptidase regulatory-like domain-containing protein</fullName>
    </recommendedName>
</protein>
<proteinExistence type="predicted"/>
<evidence type="ECO:0000313" key="3">
    <source>
        <dbReference type="Proteomes" id="UP000464178"/>
    </source>
</evidence>
<feature type="signal peptide" evidence="1">
    <location>
        <begin position="1"/>
        <end position="22"/>
    </location>
</feature>
<evidence type="ECO:0008006" key="4">
    <source>
        <dbReference type="Google" id="ProtNLM"/>
    </source>
</evidence>
<organism evidence="2 3">
    <name type="scientific">Gemmata massiliana</name>
    <dbReference type="NCBI Taxonomy" id="1210884"/>
    <lineage>
        <taxon>Bacteria</taxon>
        <taxon>Pseudomonadati</taxon>
        <taxon>Planctomycetota</taxon>
        <taxon>Planctomycetia</taxon>
        <taxon>Gemmatales</taxon>
        <taxon>Gemmataceae</taxon>
        <taxon>Gemmata</taxon>
    </lineage>
</organism>
<keyword evidence="3" id="KW-1185">Reference proteome</keyword>
<accession>A0A6P2D7F7</accession>
<keyword evidence="1" id="KW-0732">Signal</keyword>